<evidence type="ECO:0000256" key="4">
    <source>
        <dbReference type="SAM" id="MobiDB-lite"/>
    </source>
</evidence>
<dbReference type="PROSITE" id="PS50089">
    <property type="entry name" value="ZF_RING_2"/>
    <property type="match status" value="1"/>
</dbReference>
<keyword evidence="1 3" id="KW-0863">Zinc-finger</keyword>
<dbReference type="InterPro" id="IPR013083">
    <property type="entry name" value="Znf_RING/FYVE/PHD"/>
</dbReference>
<evidence type="ECO:0000313" key="7">
    <source>
        <dbReference type="Proteomes" id="UP001152759"/>
    </source>
</evidence>
<sequence length="450" mass="51189">MKICDYLKTCGYWARSEVTALRTTTYVATDCYTKDIHFVKMLSMVTSLLHSLADLLSSVLLFGALGTPIRVHFEVFNFRAYTNKLQKLIFYFLNRAFVILTMELACHLCEEELFLSISPIKSRAKLTCCSGCGYTFHEACLKTRLERKERCPKCQKYIQERKIVNLNFNIGSIKGLENVDKVVRSSLKSKLELLQSSIEHQIETGVELNNLMEHEESDTDYLERKHRSFYDSERRRCKSALTESTLEICAVAELCLMDCLDSNHNQTSAEDFICLKCDEELFDYGNAIQCCGNNKLACHMQCGSVYHKNCLLKCIRSEEECVKCNQPVSPEENVNLIFFTTILDTMPVVPEKLINKLVLIKKYVPISTALWVQLGLSCHNAPDPEDFSYFSAGEGKKEISKQLNTVNDIVRNALETALLQVKQQNESDAVSKNSETADAKPESNKRKRGA</sequence>
<dbReference type="AlphaFoldDB" id="A0A9P0A4W9"/>
<evidence type="ECO:0000256" key="2">
    <source>
        <dbReference type="ARBA" id="ARBA00022833"/>
    </source>
</evidence>
<evidence type="ECO:0000313" key="6">
    <source>
        <dbReference type="EMBL" id="CAH0384254.1"/>
    </source>
</evidence>
<dbReference type="GO" id="GO:0008270">
    <property type="term" value="F:zinc ion binding"/>
    <property type="evidence" value="ECO:0007669"/>
    <property type="project" value="UniProtKB-KW"/>
</dbReference>
<keyword evidence="7" id="KW-1185">Reference proteome</keyword>
<organism evidence="6 7">
    <name type="scientific">Bemisia tabaci</name>
    <name type="common">Sweetpotato whitefly</name>
    <name type="synonym">Aleurodes tabaci</name>
    <dbReference type="NCBI Taxonomy" id="7038"/>
    <lineage>
        <taxon>Eukaryota</taxon>
        <taxon>Metazoa</taxon>
        <taxon>Ecdysozoa</taxon>
        <taxon>Arthropoda</taxon>
        <taxon>Hexapoda</taxon>
        <taxon>Insecta</taxon>
        <taxon>Pterygota</taxon>
        <taxon>Neoptera</taxon>
        <taxon>Paraneoptera</taxon>
        <taxon>Hemiptera</taxon>
        <taxon>Sternorrhyncha</taxon>
        <taxon>Aleyrodoidea</taxon>
        <taxon>Aleyrodidae</taxon>
        <taxon>Aleyrodinae</taxon>
        <taxon>Bemisia</taxon>
    </lineage>
</organism>
<dbReference type="EMBL" id="OU963863">
    <property type="protein sequence ID" value="CAH0384254.1"/>
    <property type="molecule type" value="Genomic_DNA"/>
</dbReference>
<evidence type="ECO:0000256" key="3">
    <source>
        <dbReference type="PROSITE-ProRule" id="PRU00175"/>
    </source>
</evidence>
<gene>
    <name evidence="6" type="ORF">BEMITA_LOCUS3608</name>
</gene>
<keyword evidence="1 3" id="KW-0479">Metal-binding</keyword>
<feature type="compositionally biased region" description="Basic and acidic residues" evidence="4">
    <location>
        <begin position="435"/>
        <end position="444"/>
    </location>
</feature>
<dbReference type="Proteomes" id="UP001152759">
    <property type="component" value="Chromosome 2"/>
</dbReference>
<reference evidence="6" key="1">
    <citation type="submission" date="2021-12" db="EMBL/GenBank/DDBJ databases">
        <authorList>
            <person name="King R."/>
        </authorList>
    </citation>
    <scope>NUCLEOTIDE SEQUENCE</scope>
</reference>
<name>A0A9P0A4W9_BEMTA</name>
<feature type="region of interest" description="Disordered" evidence="4">
    <location>
        <begin position="422"/>
        <end position="450"/>
    </location>
</feature>
<dbReference type="Gene3D" id="3.30.40.10">
    <property type="entry name" value="Zinc/RING finger domain, C3HC4 (zinc finger)"/>
    <property type="match status" value="1"/>
</dbReference>
<accession>A0A9P0A4W9</accession>
<keyword evidence="2" id="KW-0862">Zinc</keyword>
<feature type="domain" description="RING-type" evidence="5">
    <location>
        <begin position="106"/>
        <end position="155"/>
    </location>
</feature>
<proteinExistence type="predicted"/>
<dbReference type="InterPro" id="IPR001841">
    <property type="entry name" value="Znf_RING"/>
</dbReference>
<feature type="compositionally biased region" description="Polar residues" evidence="4">
    <location>
        <begin position="422"/>
        <end position="434"/>
    </location>
</feature>
<evidence type="ECO:0000259" key="5">
    <source>
        <dbReference type="PROSITE" id="PS50089"/>
    </source>
</evidence>
<evidence type="ECO:0000256" key="1">
    <source>
        <dbReference type="ARBA" id="ARBA00022771"/>
    </source>
</evidence>
<dbReference type="SUPFAM" id="SSF57850">
    <property type="entry name" value="RING/U-box"/>
    <property type="match status" value="1"/>
</dbReference>
<protein>
    <recommendedName>
        <fullName evidence="5">RING-type domain-containing protein</fullName>
    </recommendedName>
</protein>